<protein>
    <recommendedName>
        <fullName evidence="2">tRNA nuclease CdiA C-terminal domain-containing protein</fullName>
    </recommendedName>
</protein>
<dbReference type="Gene3D" id="3.40.1350.120">
    <property type="match status" value="1"/>
</dbReference>
<dbReference type="CDD" id="cd13442">
    <property type="entry name" value="CDI_toxin_Bp1026b-like"/>
    <property type="match status" value="1"/>
</dbReference>
<proteinExistence type="predicted"/>
<reference evidence="3 4" key="1">
    <citation type="submission" date="2023-07" db="EMBL/GenBank/DDBJ databases">
        <title>Sequencing the genomes of 1000 actinobacteria strains.</title>
        <authorList>
            <person name="Klenk H.-P."/>
        </authorList>
    </citation>
    <scope>NUCLEOTIDE SEQUENCE [LARGE SCALE GENOMIC DNA]</scope>
    <source>
        <strain evidence="3 4">DSM 44710</strain>
    </source>
</reference>
<sequence length="219" mass="23160">MRVSPEQDGSGTGRDGGDDTGGAGDDNRAEGGGDDGSDGDGDGRDGENQPDDGSGGRNPDLVTEPSGEPGGTPSGPPTRIRPNEDADVRRSLERENSGAVILADKGYDITQNPTPAEVAQARQDSGDAGRPTSKPDYLVEGRVFDAYSPSENKGARGIGFEVNEKVANEQTQRVVLNLEDWRGDMAKLQKQFDDWPVENLKELKAITPAGEIIQIVPKS</sequence>
<dbReference type="EMBL" id="JAUSRA010000001">
    <property type="protein sequence ID" value="MDP9799606.1"/>
    <property type="molecule type" value="Genomic_DNA"/>
</dbReference>
<dbReference type="Pfam" id="PF18451">
    <property type="entry name" value="CdiA_C"/>
    <property type="match status" value="1"/>
</dbReference>
<feature type="compositionally biased region" description="Basic and acidic residues" evidence="1">
    <location>
        <begin position="81"/>
        <end position="96"/>
    </location>
</feature>
<feature type="compositionally biased region" description="Gly residues" evidence="1">
    <location>
        <begin position="10"/>
        <end position="24"/>
    </location>
</feature>
<feature type="domain" description="tRNA nuclease CdiA C-terminal" evidence="2">
    <location>
        <begin position="134"/>
        <end position="212"/>
    </location>
</feature>
<evidence type="ECO:0000259" key="2">
    <source>
        <dbReference type="Pfam" id="PF18451"/>
    </source>
</evidence>
<feature type="region of interest" description="Disordered" evidence="1">
    <location>
        <begin position="1"/>
        <end position="136"/>
    </location>
</feature>
<dbReference type="Proteomes" id="UP001240984">
    <property type="component" value="Unassembled WGS sequence"/>
</dbReference>
<gene>
    <name evidence="3" type="ORF">J2S43_008118</name>
</gene>
<dbReference type="InterPro" id="IPR040559">
    <property type="entry name" value="CdiA_C"/>
</dbReference>
<keyword evidence="4" id="KW-1185">Reference proteome</keyword>
<evidence type="ECO:0000313" key="4">
    <source>
        <dbReference type="Proteomes" id="UP001240984"/>
    </source>
</evidence>
<evidence type="ECO:0000313" key="3">
    <source>
        <dbReference type="EMBL" id="MDP9799606.1"/>
    </source>
</evidence>
<organism evidence="3 4">
    <name type="scientific">Catenuloplanes nepalensis</name>
    <dbReference type="NCBI Taxonomy" id="587533"/>
    <lineage>
        <taxon>Bacteria</taxon>
        <taxon>Bacillati</taxon>
        <taxon>Actinomycetota</taxon>
        <taxon>Actinomycetes</taxon>
        <taxon>Micromonosporales</taxon>
        <taxon>Micromonosporaceae</taxon>
        <taxon>Catenuloplanes</taxon>
    </lineage>
</organism>
<name>A0ABT9N883_9ACTN</name>
<comment type="caution">
    <text evidence="3">The sequence shown here is derived from an EMBL/GenBank/DDBJ whole genome shotgun (WGS) entry which is preliminary data.</text>
</comment>
<evidence type="ECO:0000256" key="1">
    <source>
        <dbReference type="SAM" id="MobiDB-lite"/>
    </source>
</evidence>
<dbReference type="InterPro" id="IPR033806">
    <property type="entry name" value="CDI_toxin_Bp1026b-like"/>
</dbReference>
<accession>A0ABT9N883</accession>